<protein>
    <submittedName>
        <fullName evidence="1">Integrase</fullName>
    </submittedName>
</protein>
<name>A0A5B6VN29_9ROSI</name>
<evidence type="ECO:0000313" key="2">
    <source>
        <dbReference type="Proteomes" id="UP000325315"/>
    </source>
</evidence>
<reference evidence="2" key="1">
    <citation type="journal article" date="2019" name="Plant Biotechnol. J.">
        <title>Genome sequencing of the Australian wild diploid species Gossypium australe highlights disease resistance and delayed gland morphogenesis.</title>
        <authorList>
            <person name="Cai Y."/>
            <person name="Cai X."/>
            <person name="Wang Q."/>
            <person name="Wang P."/>
            <person name="Zhang Y."/>
            <person name="Cai C."/>
            <person name="Xu Y."/>
            <person name="Wang K."/>
            <person name="Zhou Z."/>
            <person name="Wang C."/>
            <person name="Geng S."/>
            <person name="Li B."/>
            <person name="Dong Q."/>
            <person name="Hou Y."/>
            <person name="Wang H."/>
            <person name="Ai P."/>
            <person name="Liu Z."/>
            <person name="Yi F."/>
            <person name="Sun M."/>
            <person name="An G."/>
            <person name="Cheng J."/>
            <person name="Zhang Y."/>
            <person name="Shi Q."/>
            <person name="Xie Y."/>
            <person name="Shi X."/>
            <person name="Chang Y."/>
            <person name="Huang F."/>
            <person name="Chen Y."/>
            <person name="Hong S."/>
            <person name="Mi L."/>
            <person name="Sun Q."/>
            <person name="Zhang L."/>
            <person name="Zhou B."/>
            <person name="Peng R."/>
            <person name="Zhang X."/>
            <person name="Liu F."/>
        </authorList>
    </citation>
    <scope>NUCLEOTIDE SEQUENCE [LARGE SCALE GENOMIC DNA]</scope>
    <source>
        <strain evidence="2">cv. PA1801</strain>
    </source>
</reference>
<comment type="caution">
    <text evidence="1">The sequence shown here is derived from an EMBL/GenBank/DDBJ whole genome shotgun (WGS) entry which is preliminary data.</text>
</comment>
<accession>A0A5B6VN29</accession>
<dbReference type="Proteomes" id="UP000325315">
    <property type="component" value="Unassembled WGS sequence"/>
</dbReference>
<evidence type="ECO:0000313" key="1">
    <source>
        <dbReference type="EMBL" id="KAA3470437.1"/>
    </source>
</evidence>
<sequence length="96" mass="11097">MLTETLVLTQLEFGNKFVVFNDALFHCFELRIDARGWLELLKDYDLIIDYHSGKANVVVDALSWKYLFSLKTMNTCLTLEHDGSILAELRAKPIFL</sequence>
<dbReference type="OrthoDB" id="661860at2759"/>
<gene>
    <name evidence="1" type="ORF">EPI10_016147</name>
</gene>
<dbReference type="AlphaFoldDB" id="A0A5B6VN29"/>
<dbReference type="EMBL" id="SMMG02000006">
    <property type="protein sequence ID" value="KAA3470437.1"/>
    <property type="molecule type" value="Genomic_DNA"/>
</dbReference>
<proteinExistence type="predicted"/>
<keyword evidence="2" id="KW-1185">Reference proteome</keyword>
<organism evidence="1 2">
    <name type="scientific">Gossypium australe</name>
    <dbReference type="NCBI Taxonomy" id="47621"/>
    <lineage>
        <taxon>Eukaryota</taxon>
        <taxon>Viridiplantae</taxon>
        <taxon>Streptophyta</taxon>
        <taxon>Embryophyta</taxon>
        <taxon>Tracheophyta</taxon>
        <taxon>Spermatophyta</taxon>
        <taxon>Magnoliopsida</taxon>
        <taxon>eudicotyledons</taxon>
        <taxon>Gunneridae</taxon>
        <taxon>Pentapetalae</taxon>
        <taxon>rosids</taxon>
        <taxon>malvids</taxon>
        <taxon>Malvales</taxon>
        <taxon>Malvaceae</taxon>
        <taxon>Malvoideae</taxon>
        <taxon>Gossypium</taxon>
    </lineage>
</organism>